<evidence type="ECO:0000313" key="3">
    <source>
        <dbReference type="Proteomes" id="UP000609064"/>
    </source>
</evidence>
<dbReference type="Gene3D" id="3.50.50.60">
    <property type="entry name" value="FAD/NAD(P)-binding domain"/>
    <property type="match status" value="1"/>
</dbReference>
<dbReference type="PANTHER" id="PTHR43539:SF78">
    <property type="entry name" value="FLAVIN-CONTAINING MONOOXYGENASE"/>
    <property type="match status" value="1"/>
</dbReference>
<keyword evidence="2" id="KW-0503">Monooxygenase</keyword>
<dbReference type="SUPFAM" id="SSF51905">
    <property type="entry name" value="FAD/NAD(P)-binding domain"/>
    <property type="match status" value="2"/>
</dbReference>
<evidence type="ECO:0000256" key="1">
    <source>
        <dbReference type="ARBA" id="ARBA00023002"/>
    </source>
</evidence>
<dbReference type="PRINTS" id="PR00469">
    <property type="entry name" value="PNDRDTASEII"/>
</dbReference>
<gene>
    <name evidence="2" type="ORF">GCM10011514_20970</name>
</gene>
<proteinExistence type="predicted"/>
<dbReference type="RefSeq" id="WP_229250627.1">
    <property type="nucleotide sequence ID" value="NZ_BMKK01000004.1"/>
</dbReference>
<dbReference type="GO" id="GO:0050660">
    <property type="term" value="F:flavin adenine dinucleotide binding"/>
    <property type="evidence" value="ECO:0007669"/>
    <property type="project" value="InterPro"/>
</dbReference>
<reference evidence="2" key="2">
    <citation type="submission" date="2020-09" db="EMBL/GenBank/DDBJ databases">
        <authorList>
            <person name="Sun Q."/>
            <person name="Zhou Y."/>
        </authorList>
    </citation>
    <scope>NUCLEOTIDE SEQUENCE</scope>
    <source>
        <strain evidence="2">CGMCC 1.15958</strain>
    </source>
</reference>
<dbReference type="InterPro" id="IPR050982">
    <property type="entry name" value="Auxin_biosynth/cation_transpt"/>
</dbReference>
<dbReference type="InterPro" id="IPR000960">
    <property type="entry name" value="Flavin_mOase"/>
</dbReference>
<dbReference type="PIRSF" id="PIRSF000332">
    <property type="entry name" value="FMO"/>
    <property type="match status" value="1"/>
</dbReference>
<dbReference type="Proteomes" id="UP000609064">
    <property type="component" value="Unassembled WGS sequence"/>
</dbReference>
<dbReference type="GO" id="GO:0050661">
    <property type="term" value="F:NADP binding"/>
    <property type="evidence" value="ECO:0007669"/>
    <property type="project" value="InterPro"/>
</dbReference>
<name>A0A917DP58_9BACT</name>
<dbReference type="PRINTS" id="PR00368">
    <property type="entry name" value="FADPNR"/>
</dbReference>
<dbReference type="GO" id="GO:0004497">
    <property type="term" value="F:monooxygenase activity"/>
    <property type="evidence" value="ECO:0007669"/>
    <property type="project" value="UniProtKB-KW"/>
</dbReference>
<sequence>MTIHKNIIIGAGPSGLSIAGRLSKLGIPFILLEKSENVGNEWRNHYDRLRLHTDKIHSALPHLPFPADYPTFVPKDQYIQYLESYIEHFKIQPIYKQEVLDIAKKDGIWHIKTITDEFLAENVIVSTGYNRVPKIPHFINNALFEGEIIHSNQYKNGKCYAGKNVLVVGYGNSGAEIALDLYESGAKTFVSIRNPVNIVNREFLGRSTQGMAIFLSKFGNSFYDFISKIFKRLSTGSMKDTGIPISPLAPSEQLRKQGKVPVIDVGTLQQIKEKNIVVLPDIQEFTHDSVVFKDGQHLKFDVVLLATGYHAHLEKIIKNITPLLNERAYPKEMWNDTETYKGLYFLGFNLPLTGILRDISISSAKIAQKIVDVEPKIKK</sequence>
<comment type="caution">
    <text evidence="2">The sequence shown here is derived from an EMBL/GenBank/DDBJ whole genome shotgun (WGS) entry which is preliminary data.</text>
</comment>
<reference evidence="2" key="1">
    <citation type="journal article" date="2014" name="Int. J. Syst. Evol. Microbiol.">
        <title>Complete genome sequence of Corynebacterium casei LMG S-19264T (=DSM 44701T), isolated from a smear-ripened cheese.</title>
        <authorList>
            <consortium name="US DOE Joint Genome Institute (JGI-PGF)"/>
            <person name="Walter F."/>
            <person name="Albersmeier A."/>
            <person name="Kalinowski J."/>
            <person name="Ruckert C."/>
        </authorList>
    </citation>
    <scope>NUCLEOTIDE SEQUENCE</scope>
    <source>
        <strain evidence="2">CGMCC 1.15958</strain>
    </source>
</reference>
<protein>
    <submittedName>
        <fullName evidence="2">Dimethylaniline monooxygenase</fullName>
    </submittedName>
</protein>
<keyword evidence="1" id="KW-0560">Oxidoreductase</keyword>
<accession>A0A917DP58</accession>
<dbReference type="InterPro" id="IPR036188">
    <property type="entry name" value="FAD/NAD-bd_sf"/>
</dbReference>
<dbReference type="AlphaFoldDB" id="A0A917DP58"/>
<evidence type="ECO:0000313" key="2">
    <source>
        <dbReference type="EMBL" id="GGD56684.1"/>
    </source>
</evidence>
<dbReference type="EMBL" id="BMKK01000004">
    <property type="protein sequence ID" value="GGD56684.1"/>
    <property type="molecule type" value="Genomic_DNA"/>
</dbReference>
<dbReference type="Pfam" id="PF13738">
    <property type="entry name" value="Pyr_redox_3"/>
    <property type="match status" value="1"/>
</dbReference>
<keyword evidence="3" id="KW-1185">Reference proteome</keyword>
<dbReference type="PANTHER" id="PTHR43539">
    <property type="entry name" value="FLAVIN-BINDING MONOOXYGENASE-LIKE PROTEIN (AFU_ORTHOLOGUE AFUA_4G09220)"/>
    <property type="match status" value="1"/>
</dbReference>
<organism evidence="2 3">
    <name type="scientific">Emticicia aquatilis</name>
    <dbReference type="NCBI Taxonomy" id="1537369"/>
    <lineage>
        <taxon>Bacteria</taxon>
        <taxon>Pseudomonadati</taxon>
        <taxon>Bacteroidota</taxon>
        <taxon>Cytophagia</taxon>
        <taxon>Cytophagales</taxon>
        <taxon>Leadbetterellaceae</taxon>
        <taxon>Emticicia</taxon>
    </lineage>
</organism>